<dbReference type="InterPro" id="IPR052408">
    <property type="entry name" value="Exonuclease_MUT-7-like"/>
</dbReference>
<dbReference type="AlphaFoldDB" id="A0A1S7LDA4"/>
<dbReference type="PANTHER" id="PTHR47765:SF2">
    <property type="entry name" value="EXONUCLEASE MUT-7 HOMOLOG"/>
    <property type="match status" value="1"/>
</dbReference>
<proteinExistence type="predicted"/>
<evidence type="ECO:0000256" key="1">
    <source>
        <dbReference type="SAM" id="MobiDB-lite"/>
    </source>
</evidence>
<dbReference type="Pfam" id="PF01612">
    <property type="entry name" value="DNA_pol_A_exo1"/>
    <property type="match status" value="1"/>
</dbReference>
<dbReference type="SMART" id="SM00474">
    <property type="entry name" value="35EXOc"/>
    <property type="match status" value="1"/>
</dbReference>
<protein>
    <submittedName>
        <fullName evidence="3">Putative 3'-5' exonuclease</fullName>
    </submittedName>
</protein>
<feature type="domain" description="3'-5' exonuclease" evidence="2">
    <location>
        <begin position="32"/>
        <end position="201"/>
    </location>
</feature>
<dbReference type="SUPFAM" id="SSF53098">
    <property type="entry name" value="Ribonuclease H-like"/>
    <property type="match status" value="1"/>
</dbReference>
<sequence>MSSQLTLQSSYSEKLDKEAINHLPVARWDGPIELIRDDADLPAAIERLSQERVLGFDTETRPSFRKGTAYDPTLMQLGGEKVVYLFQLGMLEQKALLTELLTREDLLKVGVGLGQDVRQLQPLFKFEPGGFVDVSETARHNQIANRGLRSLAAAFYGIRISKRAQCSNWAVDTLQSYQVTYAATDAWISRELFIAMEEMALVDLQRDRVDLTPPKPKTRRYAHHRRAKKVSNA</sequence>
<dbReference type="InterPro" id="IPR036397">
    <property type="entry name" value="RNaseH_sf"/>
</dbReference>
<dbReference type="InterPro" id="IPR002562">
    <property type="entry name" value="3'-5'_exonuclease_dom"/>
</dbReference>
<dbReference type="CDD" id="cd06141">
    <property type="entry name" value="WRN_exo"/>
    <property type="match status" value="1"/>
</dbReference>
<dbReference type="GO" id="GO:0003676">
    <property type="term" value="F:nucleic acid binding"/>
    <property type="evidence" value="ECO:0007669"/>
    <property type="project" value="InterPro"/>
</dbReference>
<reference evidence="3" key="1">
    <citation type="submission" date="2015-04" db="EMBL/GenBank/DDBJ databases">
        <authorList>
            <person name="Syromyatnikov M.Y."/>
            <person name="Popov V.N."/>
        </authorList>
    </citation>
    <scope>NUCLEOTIDE SEQUENCE</scope>
    <source>
        <strain evidence="3">MO-1</strain>
    </source>
</reference>
<name>A0A1S7LDA4_MAGMO</name>
<accession>A0A1S7LDA4</accession>
<evidence type="ECO:0000313" key="3">
    <source>
        <dbReference type="EMBL" id="CRH04528.1"/>
    </source>
</evidence>
<keyword evidence="3" id="KW-0378">Hydrolase</keyword>
<keyword evidence="3" id="KW-0269">Exonuclease</keyword>
<evidence type="ECO:0000259" key="2">
    <source>
        <dbReference type="SMART" id="SM00474"/>
    </source>
</evidence>
<dbReference type="Gene3D" id="3.30.420.10">
    <property type="entry name" value="Ribonuclease H-like superfamily/Ribonuclease H"/>
    <property type="match status" value="1"/>
</dbReference>
<dbReference type="GO" id="GO:0006139">
    <property type="term" value="P:nucleobase-containing compound metabolic process"/>
    <property type="evidence" value="ECO:0007669"/>
    <property type="project" value="InterPro"/>
</dbReference>
<dbReference type="InterPro" id="IPR012337">
    <property type="entry name" value="RNaseH-like_sf"/>
</dbReference>
<feature type="region of interest" description="Disordered" evidence="1">
    <location>
        <begin position="211"/>
        <end position="233"/>
    </location>
</feature>
<gene>
    <name evidence="3" type="ORF">MAGMO_0315</name>
</gene>
<keyword evidence="3" id="KW-0540">Nuclease</keyword>
<feature type="compositionally biased region" description="Basic residues" evidence="1">
    <location>
        <begin position="216"/>
        <end position="233"/>
    </location>
</feature>
<dbReference type="EMBL" id="LO017727">
    <property type="protein sequence ID" value="CRH04528.1"/>
    <property type="molecule type" value="Genomic_DNA"/>
</dbReference>
<dbReference type="GO" id="GO:0008408">
    <property type="term" value="F:3'-5' exonuclease activity"/>
    <property type="evidence" value="ECO:0007669"/>
    <property type="project" value="InterPro"/>
</dbReference>
<dbReference type="PANTHER" id="PTHR47765">
    <property type="entry name" value="3'-5' EXONUCLEASE DOMAIN-CONTAINING PROTEIN"/>
    <property type="match status" value="1"/>
</dbReference>
<organism evidence="3">
    <name type="scientific">Magnetococcus massalia (strain MO-1)</name>
    <dbReference type="NCBI Taxonomy" id="451514"/>
    <lineage>
        <taxon>Bacteria</taxon>
        <taxon>Pseudomonadati</taxon>
        <taxon>Pseudomonadota</taxon>
        <taxon>Magnetococcia</taxon>
        <taxon>Magnetococcales</taxon>
        <taxon>Magnetococcaceae</taxon>
        <taxon>Magnetococcus</taxon>
    </lineage>
</organism>